<dbReference type="Pfam" id="PF14902">
    <property type="entry name" value="DUF4494"/>
    <property type="match status" value="1"/>
</dbReference>
<dbReference type="EMBL" id="BHWB01000010">
    <property type="protein sequence ID" value="GCB36194.1"/>
    <property type="molecule type" value="Genomic_DNA"/>
</dbReference>
<gene>
    <name evidence="1" type="ORF">KGMB02408_31390</name>
</gene>
<keyword evidence="2" id="KW-1185">Reference proteome</keyword>
<protein>
    <submittedName>
        <fullName evidence="1">Uncharacterized protein</fullName>
    </submittedName>
</protein>
<accession>A0A401LXI8</accession>
<name>A0A401LXI8_9BACE</name>
<dbReference type="InterPro" id="IPR027848">
    <property type="entry name" value="DUF4494"/>
</dbReference>
<evidence type="ECO:0000313" key="2">
    <source>
        <dbReference type="Proteomes" id="UP000288079"/>
    </source>
</evidence>
<dbReference type="RefSeq" id="WP_125041930.1">
    <property type="nucleotide sequence ID" value="NZ_BHWB01000010.1"/>
</dbReference>
<evidence type="ECO:0000313" key="1">
    <source>
        <dbReference type="EMBL" id="GCB36194.1"/>
    </source>
</evidence>
<comment type="caution">
    <text evidence="1">The sequence shown here is derived from an EMBL/GenBank/DDBJ whole genome shotgun (WGS) entry which is preliminary data.</text>
</comment>
<reference evidence="1 2" key="1">
    <citation type="submission" date="2018-10" db="EMBL/GenBank/DDBJ databases">
        <title>Draft Genome Sequence of Bacteroides sp. KCTC 15687.</title>
        <authorList>
            <person name="Yu S.Y."/>
            <person name="Kim J.S."/>
            <person name="Oh B.S."/>
            <person name="Park S.H."/>
            <person name="Kang S.W."/>
            <person name="Park J.E."/>
            <person name="Choi S.H."/>
            <person name="Han K.I."/>
            <person name="Lee K.C."/>
            <person name="Eom M.K."/>
            <person name="Suh M.K."/>
            <person name="Lee D.H."/>
            <person name="Yoon H."/>
            <person name="Kim B."/>
            <person name="Yang S.J."/>
            <person name="Lee J.S."/>
            <person name="Lee J.H."/>
        </authorList>
    </citation>
    <scope>NUCLEOTIDE SEQUENCE [LARGE SCALE GENOMIC DNA]</scope>
    <source>
        <strain evidence="1 2">KCTC 15687</strain>
    </source>
</reference>
<proteinExistence type="predicted"/>
<organism evidence="1 2">
    <name type="scientific">Bacteroides faecalis</name>
    <dbReference type="NCBI Taxonomy" id="2447885"/>
    <lineage>
        <taxon>Bacteria</taxon>
        <taxon>Pseudomonadati</taxon>
        <taxon>Bacteroidota</taxon>
        <taxon>Bacteroidia</taxon>
        <taxon>Bacteroidales</taxon>
        <taxon>Bacteroidaceae</taxon>
        <taxon>Bacteroides</taxon>
    </lineage>
</organism>
<sequence length="159" mass="18094">MAMHTWFECKIRYEKVMENGMQKKVTEPYLVDALSFTEAEARIIEEMTPFISGEFTVSDIKRANYSELFSSDEESADRWFKCKLIFITLDEKSGAEKKTSTQVLVQAADLRDAVKKLDEGMKGTMADYQIGSVAETAIMDVYPYSAEPNDKPEFDPNKA</sequence>
<dbReference type="OrthoDB" id="954784at2"/>
<dbReference type="Proteomes" id="UP000288079">
    <property type="component" value="Unassembled WGS sequence"/>
</dbReference>
<dbReference type="AlphaFoldDB" id="A0A401LXI8"/>